<dbReference type="HOGENOM" id="CLU_2426565_0_0_1"/>
<sequence length="91" mass="10224">MTMSISRQSQLISDRNSKLNGIRLRPSYLHPHPAELFKPSPAADAPATTKIYVNTRCRGRSRETDELLKSPRPVKEAIGEAYRMLSDTQLG</sequence>
<name>A0A0C2T6Q9_AMAMK</name>
<proteinExistence type="predicted"/>
<protein>
    <submittedName>
        <fullName evidence="1">Uncharacterized protein</fullName>
    </submittedName>
</protein>
<dbReference type="Proteomes" id="UP000054549">
    <property type="component" value="Unassembled WGS sequence"/>
</dbReference>
<dbReference type="InParanoid" id="A0A0C2T6Q9"/>
<dbReference type="EMBL" id="KN818273">
    <property type="protein sequence ID" value="KIL62284.1"/>
    <property type="molecule type" value="Genomic_DNA"/>
</dbReference>
<evidence type="ECO:0000313" key="1">
    <source>
        <dbReference type="EMBL" id="KIL62284.1"/>
    </source>
</evidence>
<reference evidence="1 2" key="1">
    <citation type="submission" date="2014-04" db="EMBL/GenBank/DDBJ databases">
        <title>Evolutionary Origins and Diversification of the Mycorrhizal Mutualists.</title>
        <authorList>
            <consortium name="DOE Joint Genome Institute"/>
            <consortium name="Mycorrhizal Genomics Consortium"/>
            <person name="Kohler A."/>
            <person name="Kuo A."/>
            <person name="Nagy L.G."/>
            <person name="Floudas D."/>
            <person name="Copeland A."/>
            <person name="Barry K.W."/>
            <person name="Cichocki N."/>
            <person name="Veneault-Fourrey C."/>
            <person name="LaButti K."/>
            <person name="Lindquist E.A."/>
            <person name="Lipzen A."/>
            <person name="Lundell T."/>
            <person name="Morin E."/>
            <person name="Murat C."/>
            <person name="Riley R."/>
            <person name="Ohm R."/>
            <person name="Sun H."/>
            <person name="Tunlid A."/>
            <person name="Henrissat B."/>
            <person name="Grigoriev I.V."/>
            <person name="Hibbett D.S."/>
            <person name="Martin F."/>
        </authorList>
    </citation>
    <scope>NUCLEOTIDE SEQUENCE [LARGE SCALE GENOMIC DNA]</scope>
    <source>
        <strain evidence="1 2">Koide BX008</strain>
    </source>
</reference>
<gene>
    <name evidence="1" type="ORF">M378DRAFT_800493</name>
</gene>
<evidence type="ECO:0000313" key="2">
    <source>
        <dbReference type="Proteomes" id="UP000054549"/>
    </source>
</evidence>
<keyword evidence="2" id="KW-1185">Reference proteome</keyword>
<organism evidence="1 2">
    <name type="scientific">Amanita muscaria (strain Koide BX008)</name>
    <dbReference type="NCBI Taxonomy" id="946122"/>
    <lineage>
        <taxon>Eukaryota</taxon>
        <taxon>Fungi</taxon>
        <taxon>Dikarya</taxon>
        <taxon>Basidiomycota</taxon>
        <taxon>Agaricomycotina</taxon>
        <taxon>Agaricomycetes</taxon>
        <taxon>Agaricomycetidae</taxon>
        <taxon>Agaricales</taxon>
        <taxon>Pluteineae</taxon>
        <taxon>Amanitaceae</taxon>
        <taxon>Amanita</taxon>
    </lineage>
</organism>
<dbReference type="AlphaFoldDB" id="A0A0C2T6Q9"/>
<accession>A0A0C2T6Q9</accession>